<feature type="chain" id="PRO_5047218674" description="DUF6268 domain-containing protein" evidence="1">
    <location>
        <begin position="22"/>
        <end position="308"/>
    </location>
</feature>
<comment type="caution">
    <text evidence="3">The sequence shown here is derived from an EMBL/GenBank/DDBJ whole genome shotgun (WGS) entry which is preliminary data.</text>
</comment>
<dbReference type="EMBL" id="JAVDTI010000001">
    <property type="protein sequence ID" value="MDR6803146.1"/>
    <property type="molecule type" value="Genomic_DNA"/>
</dbReference>
<reference evidence="3 4" key="1">
    <citation type="submission" date="2023-07" db="EMBL/GenBank/DDBJ databases">
        <title>Sorghum-associated microbial communities from plants grown in Nebraska, USA.</title>
        <authorList>
            <person name="Schachtman D."/>
        </authorList>
    </citation>
    <scope>NUCLEOTIDE SEQUENCE [LARGE SCALE GENOMIC DNA]</scope>
    <source>
        <strain evidence="3 4">BE57</strain>
    </source>
</reference>
<accession>A0ABU1QPS1</accession>
<name>A0ABU1QPS1_9BACT</name>
<evidence type="ECO:0000313" key="4">
    <source>
        <dbReference type="Proteomes" id="UP001264980"/>
    </source>
</evidence>
<feature type="domain" description="DUF6268" evidence="2">
    <location>
        <begin position="19"/>
        <end position="304"/>
    </location>
</feature>
<keyword evidence="4" id="KW-1185">Reference proteome</keyword>
<evidence type="ECO:0000259" key="2">
    <source>
        <dbReference type="Pfam" id="PF19783"/>
    </source>
</evidence>
<keyword evidence="1" id="KW-0732">Signal</keyword>
<proteinExistence type="predicted"/>
<evidence type="ECO:0000256" key="1">
    <source>
        <dbReference type="SAM" id="SignalP"/>
    </source>
</evidence>
<dbReference type="Proteomes" id="UP001264980">
    <property type="component" value="Unassembled WGS sequence"/>
</dbReference>
<gene>
    <name evidence="3" type="ORF">J2W84_000183</name>
</gene>
<dbReference type="RefSeq" id="WP_309980657.1">
    <property type="nucleotide sequence ID" value="NZ_JAVDTI010000001.1"/>
</dbReference>
<feature type="signal peptide" evidence="1">
    <location>
        <begin position="1"/>
        <end position="21"/>
    </location>
</feature>
<dbReference type="Pfam" id="PF19783">
    <property type="entry name" value="DUF6268"/>
    <property type="match status" value="1"/>
</dbReference>
<dbReference type="InterPro" id="IPR046235">
    <property type="entry name" value="DUF6268"/>
</dbReference>
<sequence>MKSASLFAAMLGTLVCLKANAQQASFKTEFIGNSGYWFLPNGDKPKEKIGDSKGSSIVYQGAVNIPLSTRLNEHNRPTAWGVGLSGAYASLNNEKFAREMVSEIMNLQVGIYHLRPLNEKWSLRASGGMGVFTPSTDFSKIRFKNVLGSAGVIFIRHLKPNLSIGGGLALNSSLGYPMVFPAVYVNWKHHGKFNVSAELIDGLDVAASYKLNNHVKLSWALEMNGQVALLEREGKDVIFSHQYIVTGLRPEVKLGKTGLTATAMIGLNLYRPAAYSDRTLKGMFASNNDYYFSASPYASIGLKWDLKR</sequence>
<evidence type="ECO:0000313" key="3">
    <source>
        <dbReference type="EMBL" id="MDR6803146.1"/>
    </source>
</evidence>
<protein>
    <recommendedName>
        <fullName evidence="2">DUF6268 domain-containing protein</fullName>
    </recommendedName>
</protein>
<organism evidence="3 4">
    <name type="scientific">Dyadobacter fermentans</name>
    <dbReference type="NCBI Taxonomy" id="94254"/>
    <lineage>
        <taxon>Bacteria</taxon>
        <taxon>Pseudomonadati</taxon>
        <taxon>Bacteroidota</taxon>
        <taxon>Cytophagia</taxon>
        <taxon>Cytophagales</taxon>
        <taxon>Spirosomataceae</taxon>
        <taxon>Dyadobacter</taxon>
    </lineage>
</organism>